<dbReference type="GO" id="GO:0009097">
    <property type="term" value="P:isoleucine biosynthetic process"/>
    <property type="evidence" value="ECO:0007669"/>
    <property type="project" value="TreeGrafter"/>
</dbReference>
<dbReference type="FunFam" id="3.40.50.970:FF:000007">
    <property type="entry name" value="Acetolactate synthase"/>
    <property type="match status" value="1"/>
</dbReference>
<dbReference type="Gene3D" id="3.40.50.1220">
    <property type="entry name" value="TPP-binding domain"/>
    <property type="match status" value="1"/>
</dbReference>
<dbReference type="InterPro" id="IPR012000">
    <property type="entry name" value="Thiamin_PyroP_enz_cen_dom"/>
</dbReference>
<proteinExistence type="inferred from homology"/>
<dbReference type="SUPFAM" id="SSF52467">
    <property type="entry name" value="DHS-like NAD/FAD-binding domain"/>
    <property type="match status" value="1"/>
</dbReference>
<dbReference type="GO" id="GO:0000287">
    <property type="term" value="F:magnesium ion binding"/>
    <property type="evidence" value="ECO:0007669"/>
    <property type="project" value="InterPro"/>
</dbReference>
<evidence type="ECO:0000259" key="6">
    <source>
        <dbReference type="Pfam" id="PF02776"/>
    </source>
</evidence>
<dbReference type="Pfam" id="PF02776">
    <property type="entry name" value="TPP_enzyme_N"/>
    <property type="match status" value="1"/>
</dbReference>
<feature type="domain" description="Thiamine pyrophosphate enzyme TPP-binding" evidence="5">
    <location>
        <begin position="384"/>
        <end position="522"/>
    </location>
</feature>
<dbReference type="GO" id="GO:0030976">
    <property type="term" value="F:thiamine pyrophosphate binding"/>
    <property type="evidence" value="ECO:0007669"/>
    <property type="project" value="InterPro"/>
</dbReference>
<feature type="domain" description="Thiamine pyrophosphate enzyme N-terminal TPP-binding" evidence="6">
    <location>
        <begin position="1"/>
        <end position="96"/>
    </location>
</feature>
<dbReference type="GO" id="GO:0005948">
    <property type="term" value="C:acetolactate synthase complex"/>
    <property type="evidence" value="ECO:0007669"/>
    <property type="project" value="TreeGrafter"/>
</dbReference>
<dbReference type="InterPro" id="IPR029035">
    <property type="entry name" value="DHS-like_NAD/FAD-binding_dom"/>
</dbReference>
<accession>A0A1Y2K3Q1</accession>
<evidence type="ECO:0000313" key="7">
    <source>
        <dbReference type="EMBL" id="OSM02256.1"/>
    </source>
</evidence>
<dbReference type="EMBL" id="LVJN01000020">
    <property type="protein sequence ID" value="OSM02256.1"/>
    <property type="molecule type" value="Genomic_DNA"/>
</dbReference>
<dbReference type="SUPFAM" id="SSF52518">
    <property type="entry name" value="Thiamin diphosphate-binding fold (THDP-binding)"/>
    <property type="match status" value="2"/>
</dbReference>
<dbReference type="GO" id="GO:0003984">
    <property type="term" value="F:acetolactate synthase activity"/>
    <property type="evidence" value="ECO:0007669"/>
    <property type="project" value="TreeGrafter"/>
</dbReference>
<dbReference type="Pfam" id="PF00205">
    <property type="entry name" value="TPP_enzyme_M"/>
    <property type="match status" value="1"/>
</dbReference>
<organism evidence="7 8">
    <name type="scientific">Magnetofaba australis IT-1</name>
    <dbReference type="NCBI Taxonomy" id="1434232"/>
    <lineage>
        <taxon>Bacteria</taxon>
        <taxon>Pseudomonadati</taxon>
        <taxon>Pseudomonadota</taxon>
        <taxon>Magnetococcia</taxon>
        <taxon>Magnetococcales</taxon>
        <taxon>Magnetococcaceae</taxon>
        <taxon>Magnetofaba</taxon>
    </lineage>
</organism>
<dbReference type="GO" id="GO:0009099">
    <property type="term" value="P:L-valine biosynthetic process"/>
    <property type="evidence" value="ECO:0007669"/>
    <property type="project" value="TreeGrafter"/>
</dbReference>
<protein>
    <submittedName>
        <fullName evidence="7">Putative acetolactate synthase</fullName>
    </submittedName>
</protein>
<reference evidence="7 8" key="1">
    <citation type="journal article" date="2016" name="BMC Genomics">
        <title>Combined genomic and structural analyses of a cultured magnetotactic bacterium reveals its niche adaptation to a dynamic environment.</title>
        <authorList>
            <person name="Araujo A.C."/>
            <person name="Morillo V."/>
            <person name="Cypriano J."/>
            <person name="Teixeira L.C."/>
            <person name="Leao P."/>
            <person name="Lyra S."/>
            <person name="Almeida L.G."/>
            <person name="Bazylinski D.A."/>
            <person name="Vasconcellos A.T."/>
            <person name="Abreu F."/>
            <person name="Lins U."/>
        </authorList>
    </citation>
    <scope>NUCLEOTIDE SEQUENCE [LARGE SCALE GENOMIC DNA]</scope>
    <source>
        <strain evidence="7 8">IT-1</strain>
    </source>
</reference>
<evidence type="ECO:0000256" key="2">
    <source>
        <dbReference type="ARBA" id="ARBA00023052"/>
    </source>
</evidence>
<dbReference type="CDD" id="cd00568">
    <property type="entry name" value="TPP_enzymes"/>
    <property type="match status" value="1"/>
</dbReference>
<dbReference type="Pfam" id="PF02775">
    <property type="entry name" value="TPP_enzyme_C"/>
    <property type="match status" value="1"/>
</dbReference>
<keyword evidence="8" id="KW-1185">Reference proteome</keyword>
<dbReference type="InterPro" id="IPR012001">
    <property type="entry name" value="Thiamin_PyroP_enz_TPP-bd_dom"/>
</dbReference>
<evidence type="ECO:0000313" key="8">
    <source>
        <dbReference type="Proteomes" id="UP000194003"/>
    </source>
</evidence>
<feature type="domain" description="Thiamine pyrophosphate enzyme central" evidence="4">
    <location>
        <begin position="173"/>
        <end position="309"/>
    </location>
</feature>
<dbReference type="Proteomes" id="UP000194003">
    <property type="component" value="Unassembled WGS sequence"/>
</dbReference>
<comment type="caution">
    <text evidence="7">The sequence shown here is derived from an EMBL/GenBank/DDBJ whole genome shotgun (WGS) entry which is preliminary data.</text>
</comment>
<dbReference type="CDD" id="cd07035">
    <property type="entry name" value="TPP_PYR_POX_like"/>
    <property type="match status" value="1"/>
</dbReference>
<evidence type="ECO:0000259" key="4">
    <source>
        <dbReference type="Pfam" id="PF00205"/>
    </source>
</evidence>
<dbReference type="PANTHER" id="PTHR18968:SF142">
    <property type="entry name" value="ACETOLACTATE SYNTHASE"/>
    <property type="match status" value="1"/>
</dbReference>
<evidence type="ECO:0000259" key="5">
    <source>
        <dbReference type="Pfam" id="PF02775"/>
    </source>
</evidence>
<evidence type="ECO:0000256" key="3">
    <source>
        <dbReference type="RuleBase" id="RU362132"/>
    </source>
</evidence>
<keyword evidence="2 3" id="KW-0786">Thiamine pyrophosphate</keyword>
<dbReference type="PANTHER" id="PTHR18968">
    <property type="entry name" value="THIAMINE PYROPHOSPHATE ENZYMES"/>
    <property type="match status" value="1"/>
</dbReference>
<sequence>MYLVDALGQNPDITAIPNHHEQASSIAAEAYARIHGRLGACLVTTGPGATNAITGVTGAWIESVPMIVISGQVKRADLIGDTGVRQMGPQEVDIVSMVKPVTKYAVTVMDSQQIRIHLEEALHAATSGRRGPVWIDVPLDIQASKIDPETLPGMTPPPVSDAGADDAIMAAAKQTADLIAQAERPIILAGHGIRLAEAAESFAALYEHLNIPVVCTWNAMDLIPHSHPLSVGKPGTVAVRAPNFAVQNSDLLISIGARLDNVVTAFNPAGFGREAKKVVVDADPNELAKHAFPIEVSLCSDAAAFITALRHETREQPPKDRSPWLQRCQEWKARYGSCDGQTFPQAGEISHYHLMDALSDAIPEDTLIVTGSSGLGVEVFYATFRNKPGQRVFLTSGLGAMGYGLPAAIGAGAAFKKRYIAIESDGSLQMNIQEFQTLAAQKLPVTLFIINNNGYASIRNTQRNYFDGRYVGTGPEAGLFIADIPGMAESMGVPAMRITDAKDLKSGIQEALAHPGPFVCNVRVTPNEALWPKSAAIPQPDGSMISMPLEDMSPLLPRAELKENMLIPLAEASLKIQD</sequence>
<gene>
    <name evidence="7" type="primary">ilvB</name>
    <name evidence="7" type="ORF">MAIT1_02367</name>
</gene>
<dbReference type="InterPro" id="IPR029061">
    <property type="entry name" value="THDP-binding"/>
</dbReference>
<dbReference type="AlphaFoldDB" id="A0A1Y2K3Q1"/>
<dbReference type="Gene3D" id="3.40.50.970">
    <property type="match status" value="2"/>
</dbReference>
<dbReference type="InterPro" id="IPR011766">
    <property type="entry name" value="TPP_enzyme_TPP-bd"/>
</dbReference>
<dbReference type="GO" id="GO:0050660">
    <property type="term" value="F:flavin adenine dinucleotide binding"/>
    <property type="evidence" value="ECO:0007669"/>
    <property type="project" value="TreeGrafter"/>
</dbReference>
<evidence type="ECO:0000256" key="1">
    <source>
        <dbReference type="ARBA" id="ARBA00007812"/>
    </source>
</evidence>
<name>A0A1Y2K3Q1_9PROT</name>
<comment type="similarity">
    <text evidence="1 3">Belongs to the TPP enzyme family.</text>
</comment>
<dbReference type="STRING" id="1434232.MAIT1_02367"/>
<dbReference type="InterPro" id="IPR045229">
    <property type="entry name" value="TPP_enz"/>
</dbReference>